<accession>A0A0V0ZA99</accession>
<dbReference type="Proteomes" id="UP000054783">
    <property type="component" value="Unassembled WGS sequence"/>
</dbReference>
<proteinExistence type="predicted"/>
<evidence type="ECO:0000313" key="1">
    <source>
        <dbReference type="EMBL" id="KRY09446.1"/>
    </source>
</evidence>
<dbReference type="OrthoDB" id="5928670at2759"/>
<sequence>MPNCPAGAGACSILTYPFIVHFSLFKSSLKDALCKRDLGITETTASVSKSKETIVPFSLPFTNGVLPACSPAMINTLRFHSPPLCVPVGCRWFRRLS</sequence>
<reference evidence="1 2" key="1">
    <citation type="submission" date="2015-01" db="EMBL/GenBank/DDBJ databases">
        <title>Evolution of Trichinella species and genotypes.</title>
        <authorList>
            <person name="Korhonen P.K."/>
            <person name="Edoardo P."/>
            <person name="Giuseppe L.R."/>
            <person name="Gasser R.B."/>
        </authorList>
    </citation>
    <scope>NUCLEOTIDE SEQUENCE [LARGE SCALE GENOMIC DNA]</scope>
    <source>
        <strain evidence="1">ISS2496</strain>
    </source>
</reference>
<evidence type="ECO:0000313" key="2">
    <source>
        <dbReference type="Proteomes" id="UP000054783"/>
    </source>
</evidence>
<name>A0A0V0ZA99_9BILA</name>
<dbReference type="AlphaFoldDB" id="A0A0V0ZA99"/>
<gene>
    <name evidence="1" type="ORF">T12_14198</name>
</gene>
<dbReference type="EMBL" id="JYDQ01000274">
    <property type="protein sequence ID" value="KRY09446.1"/>
    <property type="molecule type" value="Genomic_DNA"/>
</dbReference>
<protein>
    <submittedName>
        <fullName evidence="1">Uncharacterized protein</fullName>
    </submittedName>
</protein>
<comment type="caution">
    <text evidence="1">The sequence shown here is derived from an EMBL/GenBank/DDBJ whole genome shotgun (WGS) entry which is preliminary data.</text>
</comment>
<keyword evidence="2" id="KW-1185">Reference proteome</keyword>
<organism evidence="1 2">
    <name type="scientific">Trichinella patagoniensis</name>
    <dbReference type="NCBI Taxonomy" id="990121"/>
    <lineage>
        <taxon>Eukaryota</taxon>
        <taxon>Metazoa</taxon>
        <taxon>Ecdysozoa</taxon>
        <taxon>Nematoda</taxon>
        <taxon>Enoplea</taxon>
        <taxon>Dorylaimia</taxon>
        <taxon>Trichinellida</taxon>
        <taxon>Trichinellidae</taxon>
        <taxon>Trichinella</taxon>
    </lineage>
</organism>